<evidence type="ECO:0000259" key="8">
    <source>
        <dbReference type="Pfam" id="PF03447"/>
    </source>
</evidence>
<dbReference type="GO" id="GO:0033735">
    <property type="term" value="F:aspartate dehydrogenase [NAD(P)+] activity"/>
    <property type="evidence" value="ECO:0007669"/>
    <property type="project" value="UniProtKB-EC"/>
</dbReference>
<evidence type="ECO:0000259" key="7">
    <source>
        <dbReference type="Pfam" id="PF01958"/>
    </source>
</evidence>
<evidence type="ECO:0000256" key="5">
    <source>
        <dbReference type="ARBA" id="ARBA00023027"/>
    </source>
</evidence>
<dbReference type="GO" id="GO:0016639">
    <property type="term" value="F:oxidoreductase activity, acting on the CH-NH2 group of donors, NAD or NADP as acceptor"/>
    <property type="evidence" value="ECO:0007669"/>
    <property type="project" value="UniProtKB-UniRule"/>
</dbReference>
<feature type="domain" description="Aspartate/homoserine dehydrogenase NAD-binding" evidence="8">
    <location>
        <begin position="9"/>
        <end position="121"/>
    </location>
</feature>
<dbReference type="InterPro" id="IPR020626">
    <property type="entry name" value="Asp_DH_prok"/>
</dbReference>
<comment type="catalytic activity">
    <reaction evidence="6">
        <text>L-aspartate + NAD(+) + H2O = oxaloacetate + NH4(+) + NADH + H(+)</text>
        <dbReference type="Rhea" id="RHEA:11788"/>
        <dbReference type="ChEBI" id="CHEBI:15377"/>
        <dbReference type="ChEBI" id="CHEBI:15378"/>
        <dbReference type="ChEBI" id="CHEBI:16452"/>
        <dbReference type="ChEBI" id="CHEBI:28938"/>
        <dbReference type="ChEBI" id="CHEBI:29991"/>
        <dbReference type="ChEBI" id="CHEBI:57540"/>
        <dbReference type="ChEBI" id="CHEBI:57945"/>
        <dbReference type="EC" id="1.4.1.21"/>
    </reaction>
</comment>
<keyword evidence="2 6" id="KW-0662">Pyridine nucleotide biosynthesis</keyword>
<dbReference type="GO" id="GO:0009435">
    <property type="term" value="P:NAD+ biosynthetic process"/>
    <property type="evidence" value="ECO:0007669"/>
    <property type="project" value="UniProtKB-UniRule"/>
</dbReference>
<dbReference type="InterPro" id="IPR005106">
    <property type="entry name" value="Asp/hSer_DH_NAD-bd"/>
</dbReference>
<evidence type="ECO:0000256" key="6">
    <source>
        <dbReference type="HAMAP-Rule" id="MF_01265"/>
    </source>
</evidence>
<comment type="miscellaneous">
    <text evidence="6">The iminoaspartate product is unstable in aqueous solution and can decompose to oxaloacetate and ammonia.</text>
</comment>
<gene>
    <name evidence="6" type="primary">nadX</name>
    <name evidence="9" type="ORF">DWY25_10875</name>
</gene>
<dbReference type="InterPro" id="IPR036291">
    <property type="entry name" value="NAD(P)-bd_dom_sf"/>
</dbReference>
<dbReference type="SUPFAM" id="SSF51735">
    <property type="entry name" value="NAD(P)-binding Rossmann-fold domains"/>
    <property type="match status" value="1"/>
</dbReference>
<dbReference type="Gene3D" id="3.40.50.720">
    <property type="entry name" value="NAD(P)-binding Rossmann-like Domain"/>
    <property type="match status" value="1"/>
</dbReference>
<keyword evidence="5 6" id="KW-0520">NAD</keyword>
<evidence type="ECO:0000256" key="3">
    <source>
        <dbReference type="ARBA" id="ARBA00022857"/>
    </source>
</evidence>
<comment type="function">
    <text evidence="6">Specifically catalyzes the NAD or NADP-dependent dehydrogenation of L-aspartate to iminoaspartate.</text>
</comment>
<reference evidence="9 10" key="1">
    <citation type="submission" date="2018-08" db="EMBL/GenBank/DDBJ databases">
        <title>A genome reference for cultivated species of the human gut microbiota.</title>
        <authorList>
            <person name="Zou Y."/>
            <person name="Xue W."/>
            <person name="Luo G."/>
        </authorList>
    </citation>
    <scope>NUCLEOTIDE SEQUENCE [LARGE SCALE GENOMIC DNA]</scope>
    <source>
        <strain evidence="9 10">AF24-29</strain>
    </source>
</reference>
<dbReference type="GO" id="GO:0051287">
    <property type="term" value="F:NAD binding"/>
    <property type="evidence" value="ECO:0007669"/>
    <property type="project" value="UniProtKB-UniRule"/>
</dbReference>
<dbReference type="PANTHER" id="PTHR31873">
    <property type="entry name" value="L-ASPARTATE DEHYDROGENASE-RELATED"/>
    <property type="match status" value="1"/>
</dbReference>
<dbReference type="GO" id="GO:0050661">
    <property type="term" value="F:NADP binding"/>
    <property type="evidence" value="ECO:0007669"/>
    <property type="project" value="UniProtKB-UniRule"/>
</dbReference>
<evidence type="ECO:0000256" key="1">
    <source>
        <dbReference type="ARBA" id="ARBA00008331"/>
    </source>
</evidence>
<comment type="similarity">
    <text evidence="1 6">Belongs to the L-aspartate dehydrogenase family.</text>
</comment>
<dbReference type="EC" id="1.4.1.21" evidence="6"/>
<comment type="pathway">
    <text evidence="6">Cofactor biosynthesis; NAD(+) biosynthesis; iminoaspartate from L-aspartate (dehydrogenase route): step 1/1.</text>
</comment>
<evidence type="ECO:0000313" key="9">
    <source>
        <dbReference type="EMBL" id="RGR73060.1"/>
    </source>
</evidence>
<organism evidence="9 10">
    <name type="scientific">Holdemania filiformis</name>
    <dbReference type="NCBI Taxonomy" id="61171"/>
    <lineage>
        <taxon>Bacteria</taxon>
        <taxon>Bacillati</taxon>
        <taxon>Bacillota</taxon>
        <taxon>Erysipelotrichia</taxon>
        <taxon>Erysipelotrichales</taxon>
        <taxon>Erysipelotrichaceae</taxon>
        <taxon>Holdemania</taxon>
    </lineage>
</organism>
<evidence type="ECO:0000256" key="4">
    <source>
        <dbReference type="ARBA" id="ARBA00023002"/>
    </source>
</evidence>
<keyword evidence="4 6" id="KW-0560">Oxidoreductase</keyword>
<feature type="binding site" evidence="6">
    <location>
        <position position="190"/>
    </location>
    <ligand>
        <name>NAD(+)</name>
        <dbReference type="ChEBI" id="CHEBI:57540"/>
    </ligand>
</feature>
<dbReference type="UniPathway" id="UPA00253">
    <property type="reaction ID" value="UER00456"/>
</dbReference>
<keyword evidence="10" id="KW-1185">Reference proteome</keyword>
<protein>
    <recommendedName>
        <fullName evidence="6">L-aspartate dehydrogenase</fullName>
        <ecNumber evidence="6">1.4.1.21</ecNumber>
    </recommendedName>
</protein>
<proteinExistence type="inferred from homology"/>
<dbReference type="Pfam" id="PF01958">
    <property type="entry name" value="Asp_DH_C"/>
    <property type="match status" value="1"/>
</dbReference>
<keyword evidence="3 6" id="KW-0521">NADP</keyword>
<feature type="active site" evidence="6">
    <location>
        <position position="220"/>
    </location>
</feature>
<feature type="domain" description="Aspartate dehydrogenase" evidence="7">
    <location>
        <begin position="172"/>
        <end position="247"/>
    </location>
</feature>
<comment type="caution">
    <text evidence="9">The sequence shown here is derived from an EMBL/GenBank/DDBJ whole genome shotgun (WGS) entry which is preliminary data.</text>
</comment>
<dbReference type="SUPFAM" id="SSF55347">
    <property type="entry name" value="Glyceraldehyde-3-phosphate dehydrogenase-like, C-terminal domain"/>
    <property type="match status" value="1"/>
</dbReference>
<accession>A0A412FY24</accession>
<comment type="catalytic activity">
    <reaction evidence="6">
        <text>L-aspartate + NADP(+) + H2O = oxaloacetate + NH4(+) + NADPH + H(+)</text>
        <dbReference type="Rhea" id="RHEA:11784"/>
        <dbReference type="ChEBI" id="CHEBI:15377"/>
        <dbReference type="ChEBI" id="CHEBI:15378"/>
        <dbReference type="ChEBI" id="CHEBI:16452"/>
        <dbReference type="ChEBI" id="CHEBI:28938"/>
        <dbReference type="ChEBI" id="CHEBI:29991"/>
        <dbReference type="ChEBI" id="CHEBI:57783"/>
        <dbReference type="ChEBI" id="CHEBI:58349"/>
        <dbReference type="EC" id="1.4.1.21"/>
    </reaction>
</comment>
<dbReference type="GeneID" id="83015899"/>
<dbReference type="AlphaFoldDB" id="A0A412FY24"/>
<name>A0A412FY24_9FIRM</name>
<dbReference type="EMBL" id="QRUP01000013">
    <property type="protein sequence ID" value="RGR73060.1"/>
    <property type="molecule type" value="Genomic_DNA"/>
</dbReference>
<dbReference type="PANTHER" id="PTHR31873:SF6">
    <property type="entry name" value="ASPARTATE DEHYDROGENASE DOMAIN-CONTAINING PROTEIN"/>
    <property type="match status" value="1"/>
</dbReference>
<sequence length="261" mass="27505">MKTKFAILGAGKLGSIVARAWKAGKMPEYELVGILSRTADSAQALAEEVGVAWTTQLEELLRWKPQIVAEAASVEAVKANAIAVLQGGADFVTLAIGAFADADFYEEVQAVARAAGRKVYIASGAIGGFDLMRTAAVMSPIEASITSETGPQYLRTTPVYREEMAASETTLTAFEGSAKEAIALLPRRVNVAVATSLATNGPEHTGVKIESTPGFIGDTHTIRVEGEEIKAEIAIYSRTSAIAGYSVVALLNNIASPIQFQ</sequence>
<dbReference type="RefSeq" id="WP_117895256.1">
    <property type="nucleotide sequence ID" value="NZ_CABJCV010000013.1"/>
</dbReference>
<dbReference type="InterPro" id="IPR002811">
    <property type="entry name" value="Asp_DH"/>
</dbReference>
<dbReference type="Proteomes" id="UP000284178">
    <property type="component" value="Unassembled WGS sequence"/>
</dbReference>
<dbReference type="Gene3D" id="3.30.360.10">
    <property type="entry name" value="Dihydrodipicolinate Reductase, domain 2"/>
    <property type="match status" value="1"/>
</dbReference>
<dbReference type="HAMAP" id="MF_01265">
    <property type="entry name" value="NadX"/>
    <property type="match status" value="1"/>
</dbReference>
<feature type="binding site" evidence="6">
    <location>
        <position position="125"/>
    </location>
    <ligand>
        <name>NAD(+)</name>
        <dbReference type="ChEBI" id="CHEBI:57540"/>
    </ligand>
</feature>
<dbReference type="Pfam" id="PF03447">
    <property type="entry name" value="NAD_binding_3"/>
    <property type="match status" value="1"/>
</dbReference>
<evidence type="ECO:0000256" key="2">
    <source>
        <dbReference type="ARBA" id="ARBA00022642"/>
    </source>
</evidence>
<evidence type="ECO:0000313" key="10">
    <source>
        <dbReference type="Proteomes" id="UP000284178"/>
    </source>
</evidence>